<feature type="region of interest" description="Disordered" evidence="1">
    <location>
        <begin position="48"/>
        <end position="88"/>
    </location>
</feature>
<protein>
    <submittedName>
        <fullName evidence="3">Beta-lactamase class A</fullName>
    </submittedName>
</protein>
<name>A0A1H9XIN7_9PSEU</name>
<dbReference type="InterPro" id="IPR045155">
    <property type="entry name" value="Beta-lactam_cat"/>
</dbReference>
<dbReference type="GO" id="GO:0030655">
    <property type="term" value="P:beta-lactam antibiotic catabolic process"/>
    <property type="evidence" value="ECO:0007669"/>
    <property type="project" value="InterPro"/>
</dbReference>
<dbReference type="GO" id="GO:0008800">
    <property type="term" value="F:beta-lactamase activity"/>
    <property type="evidence" value="ECO:0007669"/>
    <property type="project" value="InterPro"/>
</dbReference>
<accession>A0A1H9XIN7</accession>
<sequence length="313" mass="32238">MILQEPHRRKSSTPGSCEADLGSVRWALILFLVAAVFAVPEASPCLAHGKPSADIARGPDVLDTGDGSLDPGDADLSGTGPSSAMSDMSAADLSDVAAAGGASDVGVAVLDLQTDQAVSEQGDKPFYSASLSKLILAVDALQQQLSDEDQDLIRRALSASDDNAMDVLWTRFDGMDAIGRVAAAAGLTGTHAPDDPSQWGEVVITANDMVRLYHCILGSPARDAVVAALSSAPATAADGFDQAFGLLGVTGVYAKQGWMYYLPSDVYLHSAGVLDGRYAVAVLTTNPTGSWTTARESINAVTSAVLAKLGVNG</sequence>
<evidence type="ECO:0000256" key="1">
    <source>
        <dbReference type="SAM" id="MobiDB-lite"/>
    </source>
</evidence>
<reference evidence="4" key="1">
    <citation type="submission" date="2016-10" db="EMBL/GenBank/DDBJ databases">
        <authorList>
            <person name="Varghese N."/>
            <person name="Submissions S."/>
        </authorList>
    </citation>
    <scope>NUCLEOTIDE SEQUENCE [LARGE SCALE GENOMIC DNA]</scope>
    <source>
        <strain evidence="4">CGMCC 4.578</strain>
    </source>
</reference>
<feature type="domain" description="Beta-lactamase class A catalytic" evidence="2">
    <location>
        <begin position="150"/>
        <end position="284"/>
    </location>
</feature>
<gene>
    <name evidence="3" type="ORF">SAMN05216195_11569</name>
</gene>
<dbReference type="OrthoDB" id="4981298at2"/>
<dbReference type="GO" id="GO:0046677">
    <property type="term" value="P:response to antibiotic"/>
    <property type="evidence" value="ECO:0007669"/>
    <property type="project" value="InterPro"/>
</dbReference>
<keyword evidence="4" id="KW-1185">Reference proteome</keyword>
<proteinExistence type="predicted"/>
<dbReference type="PANTHER" id="PTHR35333:SF3">
    <property type="entry name" value="BETA-LACTAMASE-TYPE TRANSPEPTIDASE FOLD CONTAINING PROTEIN"/>
    <property type="match status" value="1"/>
</dbReference>
<organism evidence="3 4">
    <name type="scientific">Lentzea flaviverrucosa</name>
    <dbReference type="NCBI Taxonomy" id="200379"/>
    <lineage>
        <taxon>Bacteria</taxon>
        <taxon>Bacillati</taxon>
        <taxon>Actinomycetota</taxon>
        <taxon>Actinomycetes</taxon>
        <taxon>Pseudonocardiales</taxon>
        <taxon>Pseudonocardiaceae</taxon>
        <taxon>Lentzea</taxon>
    </lineage>
</organism>
<dbReference type="InterPro" id="IPR000871">
    <property type="entry name" value="Beta-lactam_class-A"/>
</dbReference>
<dbReference type="Gene3D" id="3.40.710.10">
    <property type="entry name" value="DD-peptidase/beta-lactamase superfamily"/>
    <property type="match status" value="1"/>
</dbReference>
<dbReference type="PANTHER" id="PTHR35333">
    <property type="entry name" value="BETA-LACTAMASE"/>
    <property type="match status" value="1"/>
</dbReference>
<dbReference type="Proteomes" id="UP000199028">
    <property type="component" value="Unassembled WGS sequence"/>
</dbReference>
<evidence type="ECO:0000313" key="3">
    <source>
        <dbReference type="EMBL" id="SES46050.1"/>
    </source>
</evidence>
<dbReference type="Pfam" id="PF13354">
    <property type="entry name" value="Beta-lactamase2"/>
    <property type="match status" value="1"/>
</dbReference>
<evidence type="ECO:0000313" key="4">
    <source>
        <dbReference type="Proteomes" id="UP000199028"/>
    </source>
</evidence>
<dbReference type="EMBL" id="FOFT01000015">
    <property type="protein sequence ID" value="SES46050.1"/>
    <property type="molecule type" value="Genomic_DNA"/>
</dbReference>
<evidence type="ECO:0000259" key="2">
    <source>
        <dbReference type="Pfam" id="PF13354"/>
    </source>
</evidence>
<dbReference type="InterPro" id="IPR012338">
    <property type="entry name" value="Beta-lactam/transpept-like"/>
</dbReference>
<dbReference type="SUPFAM" id="SSF56601">
    <property type="entry name" value="beta-lactamase/transpeptidase-like"/>
    <property type="match status" value="1"/>
</dbReference>
<dbReference type="AlphaFoldDB" id="A0A1H9XIN7"/>